<dbReference type="Proteomes" id="UP001153269">
    <property type="component" value="Unassembled WGS sequence"/>
</dbReference>
<feature type="compositionally biased region" description="Polar residues" evidence="1">
    <location>
        <begin position="12"/>
        <end position="27"/>
    </location>
</feature>
<accession>A0A9N7YT12</accession>
<proteinExistence type="predicted"/>
<dbReference type="AlphaFoldDB" id="A0A9N7YT12"/>
<reference evidence="2" key="1">
    <citation type="submission" date="2020-03" db="EMBL/GenBank/DDBJ databases">
        <authorList>
            <person name="Weist P."/>
        </authorList>
    </citation>
    <scope>NUCLEOTIDE SEQUENCE</scope>
</reference>
<protein>
    <submittedName>
        <fullName evidence="2">Uncharacterized protein</fullName>
    </submittedName>
</protein>
<comment type="caution">
    <text evidence="2">The sequence shown here is derived from an EMBL/GenBank/DDBJ whole genome shotgun (WGS) entry which is preliminary data.</text>
</comment>
<organism evidence="2 3">
    <name type="scientific">Pleuronectes platessa</name>
    <name type="common">European plaice</name>
    <dbReference type="NCBI Taxonomy" id="8262"/>
    <lineage>
        <taxon>Eukaryota</taxon>
        <taxon>Metazoa</taxon>
        <taxon>Chordata</taxon>
        <taxon>Craniata</taxon>
        <taxon>Vertebrata</taxon>
        <taxon>Euteleostomi</taxon>
        <taxon>Actinopterygii</taxon>
        <taxon>Neopterygii</taxon>
        <taxon>Teleostei</taxon>
        <taxon>Neoteleostei</taxon>
        <taxon>Acanthomorphata</taxon>
        <taxon>Carangaria</taxon>
        <taxon>Pleuronectiformes</taxon>
        <taxon>Pleuronectoidei</taxon>
        <taxon>Pleuronectidae</taxon>
        <taxon>Pleuronectes</taxon>
    </lineage>
</organism>
<name>A0A9N7YT12_PLEPL</name>
<evidence type="ECO:0000313" key="2">
    <source>
        <dbReference type="EMBL" id="CAB1436987.1"/>
    </source>
</evidence>
<keyword evidence="3" id="KW-1185">Reference proteome</keyword>
<gene>
    <name evidence="2" type="ORF">PLEPLA_LOCUS25020</name>
</gene>
<sequence>MIRRENVKAENMLSTTWKGGGTRSVSTVRKGGEKGRDREREREGAVTGRGENKNRRRKLKSQKRRIRILSLEPVPCSVDLSQAQLK</sequence>
<feature type="compositionally biased region" description="Basic and acidic residues" evidence="1">
    <location>
        <begin position="30"/>
        <end position="44"/>
    </location>
</feature>
<evidence type="ECO:0000313" key="3">
    <source>
        <dbReference type="Proteomes" id="UP001153269"/>
    </source>
</evidence>
<dbReference type="EMBL" id="CADEAL010001968">
    <property type="protein sequence ID" value="CAB1436987.1"/>
    <property type="molecule type" value="Genomic_DNA"/>
</dbReference>
<evidence type="ECO:0000256" key="1">
    <source>
        <dbReference type="SAM" id="MobiDB-lite"/>
    </source>
</evidence>
<feature type="region of interest" description="Disordered" evidence="1">
    <location>
        <begin position="1"/>
        <end position="62"/>
    </location>
</feature>